<dbReference type="AlphaFoldDB" id="F2N921"/>
<keyword evidence="4" id="KW-1185">Reference proteome</keyword>
<dbReference type="KEGG" id="cgo:Corgl_1598"/>
<dbReference type="SMART" id="SM00939">
    <property type="entry name" value="PepX_C"/>
    <property type="match status" value="1"/>
</dbReference>
<dbReference type="Gene3D" id="2.60.120.260">
    <property type="entry name" value="Galactose-binding domain-like"/>
    <property type="match status" value="1"/>
</dbReference>
<dbReference type="Gene3D" id="3.40.50.1820">
    <property type="entry name" value="alpha/beta hydrolase"/>
    <property type="match status" value="1"/>
</dbReference>
<dbReference type="InterPro" id="IPR000383">
    <property type="entry name" value="Xaa-Pro-like_dom"/>
</dbReference>
<dbReference type="STRING" id="700015.Corgl_1598"/>
<dbReference type="SUPFAM" id="SSF49785">
    <property type="entry name" value="Galactose-binding domain-like"/>
    <property type="match status" value="1"/>
</dbReference>
<dbReference type="Gene3D" id="1.10.3020.10">
    <property type="entry name" value="alpha-amino acid ester hydrolase ( Helical cap domain)"/>
    <property type="match status" value="1"/>
</dbReference>
<evidence type="ECO:0000259" key="2">
    <source>
        <dbReference type="SMART" id="SM00939"/>
    </source>
</evidence>
<dbReference type="Proteomes" id="UP000006851">
    <property type="component" value="Chromosome"/>
</dbReference>
<gene>
    <name evidence="3" type="ordered locus">Corgl_1598</name>
</gene>
<sequence length="565" mass="64492">MFTIKDSGLISWYQKVTATYPKARSQSVKLRTAQVRMRDGILLNTRIFLPDSSSPYDVLFTRNPYPANESICEAIYTPFVEQGYCMIIQDCRGTGDSEGLWDPFQNERNDGIDSLNWLQAQDWVRSICTFGRSYSAFTQWIVGDVLPEKVKTMVLEVYGVNRFDQVYCNGVFREDIYTSWAFANSGVKSDLSPAEQYRRAISLYPADKRDIEIVRQQMPFYQDYLRETDMAAPYWTDGIWQTLRDVPSKITVPVLITDGWADHHLQGSLIGFRELRPDVRARSRLIVTPGDHIGSPTGKLTYDDAQRFGFMNLRANLDWFNHIVRGTEEIFDSAVYLMRGNRWVDFDSAKAMDQKYYLGSRGELSEESSEMGSVEFDYDPRWPNTWPGGNELLAWITPGFTDLPHGFTMTDPYPDRSDVVRFETHAFFDMVMIAGEIKVHLEVSSDCEDTAFAVRLCEHTADDLYINIKDGISALSHQVFDNECRYEPGAQTRIDLSLGDIAWELQPGSSILLLISSSNFPMYAIHSNKSGPWSAQTIEAIIAHQRIFTGAHQSYVELPLAVRSE</sequence>
<accession>F2N921</accession>
<evidence type="ECO:0000313" key="4">
    <source>
        <dbReference type="Proteomes" id="UP000006851"/>
    </source>
</evidence>
<dbReference type="HOGENOM" id="CLU_015590_5_1_11"/>
<reference evidence="4" key="1">
    <citation type="journal article" date="2013" name="Stand. Genomic Sci.">
        <title>Complete genome sequence of Coriobacterium glomerans type strain (PW2(T)) from the midgut of Pyrrhocoris apterus L. (red soldier bug).</title>
        <authorList>
            <person name="Stackebrandt E."/>
            <person name="Zeytun A."/>
            <person name="Lapidus A."/>
            <person name="Nolan M."/>
            <person name="Lucas S."/>
            <person name="Hammon N."/>
            <person name="Deshpande S."/>
            <person name="Cheng J.F."/>
            <person name="Tapia R."/>
            <person name="Goodwin L.A."/>
            <person name="Pitluck S."/>
            <person name="Liolios K."/>
            <person name="Pagani I."/>
            <person name="Ivanova N."/>
            <person name="Mavromatis K."/>
            <person name="Mikhailova N."/>
            <person name="Huntemann M."/>
            <person name="Pati A."/>
            <person name="Chen A."/>
            <person name="Palaniappan K."/>
            <person name="Chang Y.J."/>
            <person name="Land M."/>
            <person name="Hauser L."/>
            <person name="Rohde M."/>
            <person name="Pukall R."/>
            <person name="Goker M."/>
            <person name="Detter J.C."/>
            <person name="Woyke T."/>
            <person name="Bristow J."/>
            <person name="Eisen J.A."/>
            <person name="Markowitz V."/>
            <person name="Hugenholtz P."/>
            <person name="Kyrpides N.C."/>
            <person name="Klenk H.P."/>
        </authorList>
    </citation>
    <scope>NUCLEOTIDE SEQUENCE</scope>
    <source>
        <strain evidence="4">ATCC 49209 / DSM 20642 / JCM 10262 / PW2</strain>
    </source>
</reference>
<dbReference type="OrthoDB" id="5240615at2"/>
<name>F2N921_CORGP</name>
<dbReference type="InterPro" id="IPR013736">
    <property type="entry name" value="Xaa-Pro_dipept_C"/>
</dbReference>
<keyword evidence="1 3" id="KW-0378">Hydrolase</keyword>
<dbReference type="Pfam" id="PF08530">
    <property type="entry name" value="PepX_C"/>
    <property type="match status" value="1"/>
</dbReference>
<evidence type="ECO:0000256" key="1">
    <source>
        <dbReference type="ARBA" id="ARBA00022801"/>
    </source>
</evidence>
<feature type="domain" description="Xaa-Pro dipeptidyl-peptidase C-terminal" evidence="2">
    <location>
        <begin position="317"/>
        <end position="557"/>
    </location>
</feature>
<dbReference type="InterPro" id="IPR005674">
    <property type="entry name" value="CocE/Ser_esterase"/>
</dbReference>
<organism evidence="3 4">
    <name type="scientific">Coriobacterium glomerans (strain ATCC 49209 / DSM 20642 / JCM 10262 / PW2)</name>
    <dbReference type="NCBI Taxonomy" id="700015"/>
    <lineage>
        <taxon>Bacteria</taxon>
        <taxon>Bacillati</taxon>
        <taxon>Actinomycetota</taxon>
        <taxon>Coriobacteriia</taxon>
        <taxon>Coriobacteriales</taxon>
        <taxon>Coriobacteriaceae</taxon>
        <taxon>Coriobacterium</taxon>
    </lineage>
</organism>
<protein>
    <submittedName>
        <fullName evidence="3">Hydrolase CocE/NonD family protein</fullName>
    </submittedName>
</protein>
<dbReference type="SUPFAM" id="SSF53474">
    <property type="entry name" value="alpha/beta-Hydrolases"/>
    <property type="match status" value="1"/>
</dbReference>
<dbReference type="RefSeq" id="WP_013709439.1">
    <property type="nucleotide sequence ID" value="NC_015389.1"/>
</dbReference>
<proteinExistence type="predicted"/>
<dbReference type="InterPro" id="IPR029058">
    <property type="entry name" value="AB_hydrolase_fold"/>
</dbReference>
<dbReference type="eggNOG" id="COG2936">
    <property type="taxonomic scope" value="Bacteria"/>
</dbReference>
<dbReference type="EMBL" id="CP002628">
    <property type="protein sequence ID" value="AEB07697.1"/>
    <property type="molecule type" value="Genomic_DNA"/>
</dbReference>
<dbReference type="Pfam" id="PF02129">
    <property type="entry name" value="Peptidase_S15"/>
    <property type="match status" value="1"/>
</dbReference>
<dbReference type="GO" id="GO:0008239">
    <property type="term" value="F:dipeptidyl-peptidase activity"/>
    <property type="evidence" value="ECO:0007669"/>
    <property type="project" value="InterPro"/>
</dbReference>
<evidence type="ECO:0000313" key="3">
    <source>
        <dbReference type="EMBL" id="AEB07697.1"/>
    </source>
</evidence>
<dbReference type="NCBIfam" id="TIGR00976">
    <property type="entry name" value="CocE_NonD"/>
    <property type="match status" value="1"/>
</dbReference>
<dbReference type="InterPro" id="IPR008979">
    <property type="entry name" value="Galactose-bd-like_sf"/>
</dbReference>